<dbReference type="eggNOG" id="ENOG5032DEW">
    <property type="taxonomic scope" value="Bacteria"/>
</dbReference>
<evidence type="ECO:0000256" key="1">
    <source>
        <dbReference type="SAM" id="MobiDB-lite"/>
    </source>
</evidence>
<sequence>MTRAPIAKHSSGVKSGNESVRPAPSAAAVLSVETAGSRKPQAPARGGLSQSAQDFILAQILKMWRFDTAPMKGKGVVISAMIEINADGTLAGAMNRTVPWNPGAVISGYDRLPPDSPLRRALEAYLLALRLAQPLTLPPDDGKGWPRRMTLRFAIDDL</sequence>
<accession>S9SBC9</accession>
<evidence type="ECO:0000313" key="3">
    <source>
        <dbReference type="Proteomes" id="UP000015350"/>
    </source>
</evidence>
<dbReference type="EMBL" id="AQPH01000023">
    <property type="protein sequence ID" value="EPY02014.1"/>
    <property type="molecule type" value="Genomic_DNA"/>
</dbReference>
<dbReference type="AlphaFoldDB" id="S9SBC9"/>
<dbReference type="Proteomes" id="UP000015350">
    <property type="component" value="Unassembled WGS sequence"/>
</dbReference>
<dbReference type="STRING" id="1316936.K678_07972"/>
<evidence type="ECO:0000313" key="2">
    <source>
        <dbReference type="EMBL" id="EPY02014.1"/>
    </source>
</evidence>
<gene>
    <name evidence="2" type="ORF">K678_07972</name>
</gene>
<feature type="region of interest" description="Disordered" evidence="1">
    <location>
        <begin position="1"/>
        <end position="25"/>
    </location>
</feature>
<comment type="caution">
    <text evidence="2">The sequence shown here is derived from an EMBL/GenBank/DDBJ whole genome shotgun (WGS) entry which is preliminary data.</text>
</comment>
<protein>
    <submittedName>
        <fullName evidence="2">Periplasmic protein TonB</fullName>
    </submittedName>
</protein>
<proteinExistence type="predicted"/>
<name>S9SBC9_MAGFU</name>
<organism evidence="2 3">
    <name type="scientific">Magnetospirillum fulvum MGU-K5</name>
    <dbReference type="NCBI Taxonomy" id="1316936"/>
    <lineage>
        <taxon>Bacteria</taxon>
        <taxon>Pseudomonadati</taxon>
        <taxon>Pseudomonadota</taxon>
        <taxon>Alphaproteobacteria</taxon>
        <taxon>Rhodospirillales</taxon>
        <taxon>Rhodospirillaceae</taxon>
        <taxon>Magnetospirillum</taxon>
    </lineage>
</organism>
<reference evidence="2 3" key="1">
    <citation type="submission" date="2013-04" db="EMBL/GenBank/DDBJ databases">
        <authorList>
            <person name="Kuznetsov B."/>
            <person name="Ivanovsky R."/>
        </authorList>
    </citation>
    <scope>NUCLEOTIDE SEQUENCE [LARGE SCALE GENOMIC DNA]</scope>
    <source>
        <strain evidence="2 3">MGU-K5</strain>
    </source>
</reference>